<gene>
    <name evidence="7" type="ORF">MicloDRAFT_00046120</name>
</gene>
<dbReference type="GO" id="GO:0006310">
    <property type="term" value="P:DNA recombination"/>
    <property type="evidence" value="ECO:0007669"/>
    <property type="project" value="UniProtKB-KW"/>
</dbReference>
<dbReference type="SUPFAM" id="SSF56349">
    <property type="entry name" value="DNA breaking-rejoining enzymes"/>
    <property type="match status" value="1"/>
</dbReference>
<evidence type="ECO:0000256" key="5">
    <source>
        <dbReference type="PROSITE-ProRule" id="PRU01248"/>
    </source>
</evidence>
<dbReference type="HOGENOM" id="CLU_573492_0_0_5"/>
<dbReference type="PROSITE" id="PS51900">
    <property type="entry name" value="CB"/>
    <property type="match status" value="1"/>
</dbReference>
<dbReference type="Proteomes" id="UP000003947">
    <property type="component" value="Unassembled WGS sequence"/>
</dbReference>
<dbReference type="InterPro" id="IPR002104">
    <property type="entry name" value="Integrase_catalytic"/>
</dbReference>
<evidence type="ECO:0000256" key="4">
    <source>
        <dbReference type="ARBA" id="ARBA00023172"/>
    </source>
</evidence>
<dbReference type="InterPro" id="IPR013762">
    <property type="entry name" value="Integrase-like_cat_sf"/>
</dbReference>
<evidence type="ECO:0000256" key="1">
    <source>
        <dbReference type="ARBA" id="ARBA00008857"/>
    </source>
</evidence>
<dbReference type="PANTHER" id="PTHR30349:SF41">
    <property type="entry name" value="INTEGRASE_RECOMBINASE PROTEIN MJ0367-RELATED"/>
    <property type="match status" value="1"/>
</dbReference>
<evidence type="ECO:0000313" key="7">
    <source>
        <dbReference type="EMBL" id="EIM28035.1"/>
    </source>
</evidence>
<dbReference type="PATRIC" id="fig|864069.3.peg.4972"/>
<dbReference type="GO" id="GO:0003677">
    <property type="term" value="F:DNA binding"/>
    <property type="evidence" value="ECO:0007669"/>
    <property type="project" value="UniProtKB-UniRule"/>
</dbReference>
<evidence type="ECO:0000256" key="3">
    <source>
        <dbReference type="ARBA" id="ARBA00023125"/>
    </source>
</evidence>
<keyword evidence="2" id="KW-0229">DNA integration</keyword>
<keyword evidence="4" id="KW-0233">DNA recombination</keyword>
<dbReference type="InterPro" id="IPR010998">
    <property type="entry name" value="Integrase_recombinase_N"/>
</dbReference>
<keyword evidence="8" id="KW-1185">Reference proteome</keyword>
<dbReference type="EMBL" id="JH660645">
    <property type="protein sequence ID" value="EIM28035.1"/>
    <property type="molecule type" value="Genomic_DNA"/>
</dbReference>
<dbReference type="OrthoDB" id="4020134at2"/>
<dbReference type="eggNOG" id="COG4974">
    <property type="taxonomic scope" value="Bacteria"/>
</dbReference>
<organism evidence="7 8">
    <name type="scientific">Microvirga lotononidis</name>
    <dbReference type="NCBI Taxonomy" id="864069"/>
    <lineage>
        <taxon>Bacteria</taxon>
        <taxon>Pseudomonadati</taxon>
        <taxon>Pseudomonadota</taxon>
        <taxon>Alphaproteobacteria</taxon>
        <taxon>Hyphomicrobiales</taxon>
        <taxon>Methylobacteriaceae</taxon>
        <taxon>Microvirga</taxon>
    </lineage>
</organism>
<comment type="similarity">
    <text evidence="1">Belongs to the 'phage' integrase family.</text>
</comment>
<evidence type="ECO:0000313" key="8">
    <source>
        <dbReference type="Proteomes" id="UP000003947"/>
    </source>
</evidence>
<feature type="domain" description="Core-binding (CB)" evidence="6">
    <location>
        <begin position="32"/>
        <end position="118"/>
    </location>
</feature>
<sequence length="462" mass="52722">MKLKRGRPNLVWCTCSLDGEEVQVPVLFNGANKPVVSVSDWFRHLGGSGKSGAGTLAEYSKTLRNFAEFLEEHCVEFESVTDRVLKRWRNRDRHQRKCAKRTCNAKLGVVYRFYLWAQAHGYFARVIGPAEWSSGLTPPIEIRFVTSNEGKGRGRRTKITSDVVYSRLSSSPLHVPTAEEMDRAYLRLSSVGDPKIAMRNTLAFSIAEIAGSRRMETLNIRVDQIPEWDTIYNLLDEDKSFPVEIIGKGGHQEKIYLTHNILADLRDYIEGARASVIQRRSTGRKSLQDHGLVFISHTSGRPLSKDYFSRLASKAFHDEGIDATYHRIRARFLSRIVEECLDDAIEQTGFHYSPETVLNRAAELARHRSTASLKYYLRLAEKRRARQSSAQRVYELQEKELSARRSLMHAEQKLQEVEHARELLRALRSEDAVKIRDAKLNLDAKIAEILRNLPNGDAQLSL</sequence>
<evidence type="ECO:0000259" key="6">
    <source>
        <dbReference type="PROSITE" id="PS51900"/>
    </source>
</evidence>
<reference evidence="7 8" key="1">
    <citation type="submission" date="2012-02" db="EMBL/GenBank/DDBJ databases">
        <title>Improved High-Quality Draft sequence of Microvirga sp. WSM3557.</title>
        <authorList>
            <consortium name="US DOE Joint Genome Institute"/>
            <person name="Lucas S."/>
            <person name="Han J."/>
            <person name="Lapidus A."/>
            <person name="Cheng J.-F."/>
            <person name="Goodwin L."/>
            <person name="Pitluck S."/>
            <person name="Peters L."/>
            <person name="Zhang X."/>
            <person name="Detter J.C."/>
            <person name="Han C."/>
            <person name="Tapia R."/>
            <person name="Land M."/>
            <person name="Hauser L."/>
            <person name="Kyrpides N."/>
            <person name="Ivanova N."/>
            <person name="Pagani I."/>
            <person name="Brau L."/>
            <person name="Yates R."/>
            <person name="O'Hara G."/>
            <person name="Rui T."/>
            <person name="Howieson J."/>
            <person name="Reeve W."/>
            <person name="Woyke T."/>
        </authorList>
    </citation>
    <scope>NUCLEOTIDE SEQUENCE [LARGE SCALE GENOMIC DNA]</scope>
    <source>
        <strain evidence="7 8">WSM3557</strain>
    </source>
</reference>
<evidence type="ECO:0000256" key="2">
    <source>
        <dbReference type="ARBA" id="ARBA00022908"/>
    </source>
</evidence>
<dbReference type="InterPro" id="IPR011010">
    <property type="entry name" value="DNA_brk_join_enz"/>
</dbReference>
<dbReference type="Pfam" id="PF00589">
    <property type="entry name" value="Phage_integrase"/>
    <property type="match status" value="1"/>
</dbReference>
<dbReference type="InterPro" id="IPR050090">
    <property type="entry name" value="Tyrosine_recombinase_XerCD"/>
</dbReference>
<dbReference type="Pfam" id="PF02899">
    <property type="entry name" value="Phage_int_SAM_1"/>
    <property type="match status" value="1"/>
</dbReference>
<accession>I4YVP3</accession>
<dbReference type="PANTHER" id="PTHR30349">
    <property type="entry name" value="PHAGE INTEGRASE-RELATED"/>
    <property type="match status" value="1"/>
</dbReference>
<dbReference type="InterPro" id="IPR004107">
    <property type="entry name" value="Integrase_SAM-like_N"/>
</dbReference>
<dbReference type="Gene3D" id="1.10.443.10">
    <property type="entry name" value="Intergrase catalytic core"/>
    <property type="match status" value="1"/>
</dbReference>
<dbReference type="STRING" id="864069.MicloDRAFT_00046120"/>
<dbReference type="Gene3D" id="1.10.150.130">
    <property type="match status" value="1"/>
</dbReference>
<dbReference type="AlphaFoldDB" id="I4YVP3"/>
<keyword evidence="3 5" id="KW-0238">DNA-binding</keyword>
<protein>
    <submittedName>
        <fullName evidence="7">Site-specific recombinase XerD</fullName>
    </submittedName>
</protein>
<dbReference type="InterPro" id="IPR044068">
    <property type="entry name" value="CB"/>
</dbReference>
<name>I4YVP3_9HYPH</name>
<dbReference type="GO" id="GO:0015074">
    <property type="term" value="P:DNA integration"/>
    <property type="evidence" value="ECO:0007669"/>
    <property type="project" value="UniProtKB-KW"/>
</dbReference>
<dbReference type="CDD" id="cd00397">
    <property type="entry name" value="DNA_BRE_C"/>
    <property type="match status" value="1"/>
</dbReference>
<proteinExistence type="inferred from homology"/>